<dbReference type="GO" id="GO:0007165">
    <property type="term" value="P:signal transduction"/>
    <property type="evidence" value="ECO:0007669"/>
    <property type="project" value="UniProtKB-ARBA"/>
</dbReference>
<reference evidence="6 7" key="1">
    <citation type="submission" date="2023-12" db="EMBL/GenBank/DDBJ databases">
        <title>A high-quality genome assembly for Dillenia turbinata (Dilleniales).</title>
        <authorList>
            <person name="Chanderbali A."/>
        </authorList>
    </citation>
    <scope>NUCLEOTIDE SEQUENCE [LARGE SCALE GENOMIC DNA]</scope>
    <source>
        <strain evidence="6">LSX21</strain>
        <tissue evidence="6">Leaf</tissue>
    </source>
</reference>
<dbReference type="GO" id="GO:0046983">
    <property type="term" value="F:protein dimerization activity"/>
    <property type="evidence" value="ECO:0007669"/>
    <property type="project" value="InterPro"/>
</dbReference>
<gene>
    <name evidence="6" type="ORF">RJ641_030712</name>
</gene>
<dbReference type="PANTHER" id="PTHR46807:SF3">
    <property type="entry name" value="BHLH DOMAIN-CONTAINING PROTEIN"/>
    <property type="match status" value="1"/>
</dbReference>
<dbReference type="EMBL" id="JBAMMX010000006">
    <property type="protein sequence ID" value="KAK6937204.1"/>
    <property type="molecule type" value="Genomic_DNA"/>
</dbReference>
<keyword evidence="4" id="KW-0539">Nucleus</keyword>
<dbReference type="SUPFAM" id="SSF47459">
    <property type="entry name" value="HLH, helix-loop-helix DNA-binding domain"/>
    <property type="match status" value="1"/>
</dbReference>
<protein>
    <submittedName>
        <fullName evidence="6">Uncharacterized protein</fullName>
    </submittedName>
</protein>
<evidence type="ECO:0000256" key="1">
    <source>
        <dbReference type="ARBA" id="ARBA00004123"/>
    </source>
</evidence>
<dbReference type="GO" id="GO:0005634">
    <property type="term" value="C:nucleus"/>
    <property type="evidence" value="ECO:0007669"/>
    <property type="project" value="UniProtKB-SubCell"/>
</dbReference>
<evidence type="ECO:0000313" key="6">
    <source>
        <dbReference type="EMBL" id="KAK6937204.1"/>
    </source>
</evidence>
<accession>A0AAN8VSV8</accession>
<evidence type="ECO:0000256" key="3">
    <source>
        <dbReference type="ARBA" id="ARBA00023163"/>
    </source>
</evidence>
<dbReference type="Proteomes" id="UP001370490">
    <property type="component" value="Unassembled WGS sequence"/>
</dbReference>
<evidence type="ECO:0000313" key="7">
    <source>
        <dbReference type="Proteomes" id="UP001370490"/>
    </source>
</evidence>
<proteinExistence type="predicted"/>
<dbReference type="InterPro" id="IPR044273">
    <property type="entry name" value="PIF3-like"/>
</dbReference>
<evidence type="ECO:0000256" key="5">
    <source>
        <dbReference type="SAM" id="MobiDB-lite"/>
    </source>
</evidence>
<feature type="compositionally biased region" description="Low complexity" evidence="5">
    <location>
        <begin position="118"/>
        <end position="128"/>
    </location>
</feature>
<dbReference type="InterPro" id="IPR036638">
    <property type="entry name" value="HLH_DNA-bd_sf"/>
</dbReference>
<name>A0AAN8VSV8_9MAGN</name>
<keyword evidence="2" id="KW-0805">Transcription regulation</keyword>
<evidence type="ECO:0000256" key="2">
    <source>
        <dbReference type="ARBA" id="ARBA00023015"/>
    </source>
</evidence>
<sequence>MPIFSQVAPELHLEPSQGNYELKSWREMITSQISKLTAVGSNNPDESGIPDAARKISLDSELIQRHTHNQSKVVYTCQGLQILSLAAKEKGEKIKSSLAAKEKGEKIKSIEPMLASSSVCSNNASNDSEYSSNVDSEDTAGSTKGSENVEEEMEGTKETASQGYAPGHKRHRSVESHNNSEARQRHRINKKMCKLQRLVPNCNKVFNIVWLLSNSSMEEVNANAHLDPAFPRNDTWLNNKIGSQFGFPDSQEHTKGGISVSVTLWCHPPEEEQGFKAVPSMNRASNQGSPGGLIFGYGGNLFKYLACLLQAAALGKQVNQSSPDVEVDVGGDDRIQVFGRSCPPQPTQANIHVYEMSMNMVVLETASNKEKGMQSSGIMKPGAGIFPDTGFQKALDPTSGALSLWLSCPCKAAPTQLRGNLNLVLISELELAILPVMFPKHKEAWEEKIFPKLQEAQEVLWSIKKCNSANGNSTNSPEVQICISDQH</sequence>
<keyword evidence="3" id="KW-0804">Transcription</keyword>
<dbReference type="Gene3D" id="4.10.280.10">
    <property type="entry name" value="Helix-loop-helix DNA-binding domain"/>
    <property type="match status" value="1"/>
</dbReference>
<feature type="region of interest" description="Disordered" evidence="5">
    <location>
        <begin position="118"/>
        <end position="186"/>
    </location>
</feature>
<feature type="compositionally biased region" description="Polar residues" evidence="5">
    <location>
        <begin position="129"/>
        <end position="146"/>
    </location>
</feature>
<keyword evidence="7" id="KW-1185">Reference proteome</keyword>
<evidence type="ECO:0000256" key="4">
    <source>
        <dbReference type="ARBA" id="ARBA00023242"/>
    </source>
</evidence>
<dbReference type="GO" id="GO:0003700">
    <property type="term" value="F:DNA-binding transcription factor activity"/>
    <property type="evidence" value="ECO:0007669"/>
    <property type="project" value="InterPro"/>
</dbReference>
<comment type="subcellular location">
    <subcellularLocation>
        <location evidence="1">Nucleus</location>
    </subcellularLocation>
</comment>
<organism evidence="6 7">
    <name type="scientific">Dillenia turbinata</name>
    <dbReference type="NCBI Taxonomy" id="194707"/>
    <lineage>
        <taxon>Eukaryota</taxon>
        <taxon>Viridiplantae</taxon>
        <taxon>Streptophyta</taxon>
        <taxon>Embryophyta</taxon>
        <taxon>Tracheophyta</taxon>
        <taxon>Spermatophyta</taxon>
        <taxon>Magnoliopsida</taxon>
        <taxon>eudicotyledons</taxon>
        <taxon>Gunneridae</taxon>
        <taxon>Pentapetalae</taxon>
        <taxon>Dilleniales</taxon>
        <taxon>Dilleniaceae</taxon>
        <taxon>Dillenia</taxon>
    </lineage>
</organism>
<dbReference type="PANTHER" id="PTHR46807">
    <property type="entry name" value="TRANSCRIPTION FACTOR PIF3"/>
    <property type="match status" value="1"/>
</dbReference>
<comment type="caution">
    <text evidence="6">The sequence shown here is derived from an EMBL/GenBank/DDBJ whole genome shotgun (WGS) entry which is preliminary data.</text>
</comment>
<feature type="compositionally biased region" description="Basic and acidic residues" evidence="5">
    <location>
        <begin position="173"/>
        <end position="183"/>
    </location>
</feature>
<dbReference type="AlphaFoldDB" id="A0AAN8VSV8"/>